<sequence length="250" mass="27869">MSHKVQEWEVENPTIFKAGEQVEFMDSSGVVMRGTVFGEVSGNDNVGMAQVRLDFWEPGYGASQSGCDSTHALGGREEQFSTRRLGRWACDKRLLVRVGAPSGHRLEERARPREVCLTSGEASGPGFGFQEVYPVAEGEPYTSRGAGFAELEHIEEEFLDDEDEEEAEEVERSHWRTVQKEDTLDVSHEATKNAVQINRPVGGHHQVFVTENLPRGYTSDTLPRLLFFVGQPGFVDASGNWEVFRSSLMA</sequence>
<dbReference type="Proteomes" id="UP001066276">
    <property type="component" value="Chromosome 2_1"/>
</dbReference>
<reference evidence="1" key="1">
    <citation type="journal article" date="2022" name="bioRxiv">
        <title>Sequencing and chromosome-scale assembly of the giantPleurodeles waltlgenome.</title>
        <authorList>
            <person name="Brown T."/>
            <person name="Elewa A."/>
            <person name="Iarovenko S."/>
            <person name="Subramanian E."/>
            <person name="Araus A.J."/>
            <person name="Petzold A."/>
            <person name="Susuki M."/>
            <person name="Suzuki K.-i.T."/>
            <person name="Hayashi T."/>
            <person name="Toyoda A."/>
            <person name="Oliveira C."/>
            <person name="Osipova E."/>
            <person name="Leigh N.D."/>
            <person name="Simon A."/>
            <person name="Yun M.H."/>
        </authorList>
    </citation>
    <scope>NUCLEOTIDE SEQUENCE</scope>
    <source>
        <strain evidence="1">20211129_DDA</strain>
        <tissue evidence="1">Liver</tissue>
    </source>
</reference>
<proteinExistence type="predicted"/>
<evidence type="ECO:0000313" key="1">
    <source>
        <dbReference type="EMBL" id="KAJ1204007.1"/>
    </source>
</evidence>
<keyword evidence="2" id="KW-1185">Reference proteome</keyword>
<protein>
    <submittedName>
        <fullName evidence="1">Uncharacterized protein</fullName>
    </submittedName>
</protein>
<comment type="caution">
    <text evidence="1">The sequence shown here is derived from an EMBL/GenBank/DDBJ whole genome shotgun (WGS) entry which is preliminary data.</text>
</comment>
<name>A0AAV7VRF2_PLEWA</name>
<dbReference type="EMBL" id="JANPWB010000003">
    <property type="protein sequence ID" value="KAJ1204007.1"/>
    <property type="molecule type" value="Genomic_DNA"/>
</dbReference>
<evidence type="ECO:0000313" key="2">
    <source>
        <dbReference type="Proteomes" id="UP001066276"/>
    </source>
</evidence>
<organism evidence="1 2">
    <name type="scientific">Pleurodeles waltl</name>
    <name type="common">Iberian ribbed newt</name>
    <dbReference type="NCBI Taxonomy" id="8319"/>
    <lineage>
        <taxon>Eukaryota</taxon>
        <taxon>Metazoa</taxon>
        <taxon>Chordata</taxon>
        <taxon>Craniata</taxon>
        <taxon>Vertebrata</taxon>
        <taxon>Euteleostomi</taxon>
        <taxon>Amphibia</taxon>
        <taxon>Batrachia</taxon>
        <taxon>Caudata</taxon>
        <taxon>Salamandroidea</taxon>
        <taxon>Salamandridae</taxon>
        <taxon>Pleurodelinae</taxon>
        <taxon>Pleurodeles</taxon>
    </lineage>
</organism>
<dbReference type="AlphaFoldDB" id="A0AAV7VRF2"/>
<accession>A0AAV7VRF2</accession>
<gene>
    <name evidence="1" type="ORF">NDU88_007788</name>
</gene>